<comment type="caution">
    <text evidence="4">The sequence shown here is derived from an EMBL/GenBank/DDBJ whole genome shotgun (WGS) entry which is preliminary data.</text>
</comment>
<dbReference type="PANTHER" id="PTHR33101">
    <property type="entry name" value="ROP GUANINE NUCLEOTIDE EXCHANGE FACTOR 1"/>
    <property type="match status" value="1"/>
</dbReference>
<evidence type="ECO:0000256" key="2">
    <source>
        <dbReference type="PROSITE-ProRule" id="PRU00663"/>
    </source>
</evidence>
<dbReference type="Pfam" id="PF03759">
    <property type="entry name" value="PRONE"/>
    <property type="match status" value="1"/>
</dbReference>
<gene>
    <name evidence="4" type="ORF">FCM35_KLT16025</name>
</gene>
<dbReference type="GO" id="GO:0005085">
    <property type="term" value="F:guanyl-nucleotide exchange factor activity"/>
    <property type="evidence" value="ECO:0007669"/>
    <property type="project" value="UniProtKB-UniRule"/>
</dbReference>
<dbReference type="InterPro" id="IPR005512">
    <property type="entry name" value="PRONE_dom"/>
</dbReference>
<sequence length="420" mass="47228">MSSMDSASTCDESSEADLNPSFPLSDANSLFSLSKRLDELIISYESLHKTWPVQEPVQLPSPLENKLSVKERAEVLDQRAADNEVQVVKEKFSKLLLGEDMSGSGKGVSSAVAISNAITNLYATVFGNCHKLEPLPMEKKVMWQREMDSLLTVCEYIVELFPSSQSLPDGTKLEEILDDFEKTEFWYIDEKKILENNAVAPLVSAPHRNVDKWWMPVPSLPDSGLSEKACKHLRQKRDCAYQIHKAALAINCAVLAEMEIPESYTQALPKSGRACVGDSIYRYMSTLDRFSPEHLLDSLEISTEHEVLALANCVEAAMYVWQRKARPTKIKPSWSKVKELMDVSDKNFVLVTRAESLLLCLRQRFPSLPQSRVDTSKIQHNKDVGQSILESYSRVLESLAHSIVSLIDDVLFTDASVKQR</sequence>
<keyword evidence="1 2" id="KW-0344">Guanine-nucleotide releasing factor</keyword>
<evidence type="ECO:0000313" key="5">
    <source>
        <dbReference type="Proteomes" id="UP000623129"/>
    </source>
</evidence>
<dbReference type="Gene3D" id="1.20.58.2010">
    <property type="entry name" value="PRONE domain, subdomain 1"/>
    <property type="match status" value="1"/>
</dbReference>
<dbReference type="FunFam" id="1.20.58.1310:FF:000002">
    <property type="entry name" value="Rop guanine nucleotide exchange factor 2"/>
    <property type="match status" value="1"/>
</dbReference>
<evidence type="ECO:0000256" key="1">
    <source>
        <dbReference type="ARBA" id="ARBA00022658"/>
    </source>
</evidence>
<dbReference type="Gene3D" id="1.20.58.1310">
    <property type="entry name" value="PRONE domain, subdomain 2"/>
    <property type="match status" value="1"/>
</dbReference>
<evidence type="ECO:0000259" key="3">
    <source>
        <dbReference type="PROSITE" id="PS51334"/>
    </source>
</evidence>
<evidence type="ECO:0000313" key="4">
    <source>
        <dbReference type="EMBL" id="KAF3340254.1"/>
    </source>
</evidence>
<dbReference type="OrthoDB" id="1053009at2759"/>
<dbReference type="PANTHER" id="PTHR33101:SF47">
    <property type="entry name" value="ROP GUANINE NUCLEOTIDE EXCHANGE FACTOR 2-RELATED"/>
    <property type="match status" value="1"/>
</dbReference>
<organism evidence="4 5">
    <name type="scientific">Carex littledalei</name>
    <dbReference type="NCBI Taxonomy" id="544730"/>
    <lineage>
        <taxon>Eukaryota</taxon>
        <taxon>Viridiplantae</taxon>
        <taxon>Streptophyta</taxon>
        <taxon>Embryophyta</taxon>
        <taxon>Tracheophyta</taxon>
        <taxon>Spermatophyta</taxon>
        <taxon>Magnoliopsida</taxon>
        <taxon>Liliopsida</taxon>
        <taxon>Poales</taxon>
        <taxon>Cyperaceae</taxon>
        <taxon>Cyperoideae</taxon>
        <taxon>Cariceae</taxon>
        <taxon>Carex</taxon>
        <taxon>Carex subgen. Euthyceras</taxon>
    </lineage>
</organism>
<protein>
    <submittedName>
        <fullName evidence="4">Rop guanine nucleotide exchange factor 3</fullName>
    </submittedName>
</protein>
<dbReference type="EMBL" id="SWLB01000003">
    <property type="protein sequence ID" value="KAF3340254.1"/>
    <property type="molecule type" value="Genomic_DNA"/>
</dbReference>
<keyword evidence="5" id="KW-1185">Reference proteome</keyword>
<proteinExistence type="predicted"/>
<dbReference type="FunFam" id="1.20.58.2010:FF:000001">
    <property type="entry name" value="Rop guanine nucleotide exchange factor 14"/>
    <property type="match status" value="1"/>
</dbReference>
<accession>A0A833RFB5</accession>
<feature type="domain" description="PRONE" evidence="3">
    <location>
        <begin position="75"/>
        <end position="420"/>
    </location>
</feature>
<dbReference type="PROSITE" id="PS51334">
    <property type="entry name" value="PRONE"/>
    <property type="match status" value="1"/>
</dbReference>
<name>A0A833RFB5_9POAL</name>
<dbReference type="Proteomes" id="UP000623129">
    <property type="component" value="Unassembled WGS sequence"/>
</dbReference>
<dbReference type="InterPro" id="IPR038937">
    <property type="entry name" value="RopGEF"/>
</dbReference>
<reference evidence="4" key="1">
    <citation type="submission" date="2020-01" db="EMBL/GenBank/DDBJ databases">
        <title>Genome sequence of Kobresia littledalei, the first chromosome-level genome in the family Cyperaceae.</title>
        <authorList>
            <person name="Qu G."/>
        </authorList>
    </citation>
    <scope>NUCLEOTIDE SEQUENCE</scope>
    <source>
        <strain evidence="4">C.B.Clarke</strain>
        <tissue evidence="4">Leaf</tissue>
    </source>
</reference>
<dbReference type="AlphaFoldDB" id="A0A833RFB5"/>